<dbReference type="Pfam" id="PF08154">
    <property type="entry name" value="NLE"/>
    <property type="match status" value="1"/>
</dbReference>
<dbReference type="GO" id="GO:0005654">
    <property type="term" value="C:nucleoplasm"/>
    <property type="evidence" value="ECO:0007669"/>
    <property type="project" value="UniProtKB-SubCell"/>
</dbReference>
<keyword evidence="11" id="KW-1185">Reference proteome</keyword>
<dbReference type="InterPro" id="IPR015943">
    <property type="entry name" value="WD40/YVTN_repeat-like_dom_sf"/>
</dbReference>
<keyword evidence="4" id="KW-0677">Repeat</keyword>
<dbReference type="InterPro" id="IPR001680">
    <property type="entry name" value="WD40_rpt"/>
</dbReference>
<dbReference type="PROSITE" id="PS50082">
    <property type="entry name" value="WD_REPEATS_2"/>
    <property type="match status" value="1"/>
</dbReference>
<dbReference type="OrthoDB" id="10251381at2759"/>
<evidence type="ECO:0000259" key="9">
    <source>
        <dbReference type="Pfam" id="PF08154"/>
    </source>
</evidence>
<dbReference type="SMART" id="SM00320">
    <property type="entry name" value="WD40"/>
    <property type="match status" value="7"/>
</dbReference>
<evidence type="ECO:0000256" key="6">
    <source>
        <dbReference type="HAMAP-Rule" id="MF_03029"/>
    </source>
</evidence>
<dbReference type="GO" id="GO:0000463">
    <property type="term" value="P:maturation of LSU-rRNA from tricistronic rRNA transcript (SSU-rRNA, 5.8S rRNA, LSU-rRNA)"/>
    <property type="evidence" value="ECO:0007669"/>
    <property type="project" value="UniProtKB-UniRule"/>
</dbReference>
<dbReference type="Proteomes" id="UP000245946">
    <property type="component" value="Unassembled WGS sequence"/>
</dbReference>
<organism evidence="10 11">
    <name type="scientific">Tilletiopsis washingtonensis</name>
    <dbReference type="NCBI Taxonomy" id="58919"/>
    <lineage>
        <taxon>Eukaryota</taxon>
        <taxon>Fungi</taxon>
        <taxon>Dikarya</taxon>
        <taxon>Basidiomycota</taxon>
        <taxon>Ustilaginomycotina</taxon>
        <taxon>Exobasidiomycetes</taxon>
        <taxon>Entylomatales</taxon>
        <taxon>Entylomatales incertae sedis</taxon>
        <taxon>Tilletiopsis</taxon>
    </lineage>
</organism>
<evidence type="ECO:0000256" key="5">
    <source>
        <dbReference type="ARBA" id="ARBA00023242"/>
    </source>
</evidence>
<dbReference type="HAMAP" id="MF_03029">
    <property type="entry name" value="WDR12"/>
    <property type="match status" value="1"/>
</dbReference>
<evidence type="ECO:0000256" key="4">
    <source>
        <dbReference type="ARBA" id="ARBA00022737"/>
    </source>
</evidence>
<keyword evidence="5 6" id="KW-0539">Nucleus</keyword>
<gene>
    <name evidence="6" type="primary">YTM1</name>
    <name evidence="10" type="ORF">FA09DRAFT_332374</name>
</gene>
<keyword evidence="1 6" id="KW-0690">Ribosome biogenesis</keyword>
<dbReference type="GO" id="GO:0043021">
    <property type="term" value="F:ribonucleoprotein complex binding"/>
    <property type="evidence" value="ECO:0007669"/>
    <property type="project" value="UniProtKB-UniRule"/>
</dbReference>
<dbReference type="Gene3D" id="2.130.10.10">
    <property type="entry name" value="YVTN repeat-like/Quinoprotein amine dehydrogenase"/>
    <property type="match status" value="1"/>
</dbReference>
<evidence type="ECO:0000313" key="10">
    <source>
        <dbReference type="EMBL" id="PWN95217.1"/>
    </source>
</evidence>
<name>A0A316Z0F4_9BASI</name>
<keyword evidence="3 7" id="KW-0853">WD repeat</keyword>
<evidence type="ECO:0000256" key="1">
    <source>
        <dbReference type="ARBA" id="ARBA00022517"/>
    </source>
</evidence>
<dbReference type="PROSITE" id="PS50294">
    <property type="entry name" value="WD_REPEATS_REGION"/>
    <property type="match status" value="1"/>
</dbReference>
<keyword evidence="2 6" id="KW-0698">rRNA processing</keyword>
<evidence type="ECO:0000256" key="3">
    <source>
        <dbReference type="ARBA" id="ARBA00022574"/>
    </source>
</evidence>
<evidence type="ECO:0000256" key="8">
    <source>
        <dbReference type="SAM" id="MobiDB-lite"/>
    </source>
</evidence>
<comment type="subcellular location">
    <subcellularLocation>
        <location evidence="6">Nucleus</location>
        <location evidence="6">Nucleolus</location>
    </subcellularLocation>
    <subcellularLocation>
        <location evidence="6">Nucleus</location>
        <location evidence="6">Nucleoplasm</location>
    </subcellularLocation>
</comment>
<reference evidence="10 11" key="1">
    <citation type="journal article" date="2018" name="Mol. Biol. Evol.">
        <title>Broad Genomic Sampling Reveals a Smut Pathogenic Ancestry of the Fungal Clade Ustilaginomycotina.</title>
        <authorList>
            <person name="Kijpornyongpan T."/>
            <person name="Mondo S.J."/>
            <person name="Barry K."/>
            <person name="Sandor L."/>
            <person name="Lee J."/>
            <person name="Lipzen A."/>
            <person name="Pangilinan J."/>
            <person name="LaButti K."/>
            <person name="Hainaut M."/>
            <person name="Henrissat B."/>
            <person name="Grigoriev I.V."/>
            <person name="Spatafora J.W."/>
            <person name="Aime M.C."/>
        </authorList>
    </citation>
    <scope>NUCLEOTIDE SEQUENCE [LARGE SCALE GENOMIC DNA]</scope>
    <source>
        <strain evidence="10 11">MCA 4186</strain>
    </source>
</reference>
<dbReference type="SUPFAM" id="SSF50978">
    <property type="entry name" value="WD40 repeat-like"/>
    <property type="match status" value="1"/>
</dbReference>
<dbReference type="GO" id="GO:0000466">
    <property type="term" value="P:maturation of 5.8S rRNA from tricistronic rRNA transcript (SSU-rRNA, 5.8S rRNA, LSU-rRNA)"/>
    <property type="evidence" value="ECO:0007669"/>
    <property type="project" value="UniProtKB-UniRule"/>
</dbReference>
<dbReference type="PANTHER" id="PTHR19855">
    <property type="entry name" value="WD40 REPEAT PROTEIN 12, 37"/>
    <property type="match status" value="1"/>
</dbReference>
<feature type="domain" description="NLE" evidence="9">
    <location>
        <begin position="22"/>
        <end position="88"/>
    </location>
</feature>
<dbReference type="GO" id="GO:0005730">
    <property type="term" value="C:nucleolus"/>
    <property type="evidence" value="ECO:0007669"/>
    <property type="project" value="UniProtKB-SubCell"/>
</dbReference>
<dbReference type="EMBL" id="KZ819306">
    <property type="protein sequence ID" value="PWN95217.1"/>
    <property type="molecule type" value="Genomic_DNA"/>
</dbReference>
<protein>
    <recommendedName>
        <fullName evidence="6">Ribosome biogenesis protein YTM1</fullName>
    </recommendedName>
</protein>
<feature type="region of interest" description="Disordered" evidence="8">
    <location>
        <begin position="252"/>
        <end position="273"/>
    </location>
</feature>
<evidence type="ECO:0000256" key="2">
    <source>
        <dbReference type="ARBA" id="ARBA00022552"/>
    </source>
</evidence>
<evidence type="ECO:0000256" key="7">
    <source>
        <dbReference type="PROSITE-ProRule" id="PRU00221"/>
    </source>
</evidence>
<dbReference type="AlphaFoldDB" id="A0A316Z0F4"/>
<dbReference type="InterPro" id="IPR012972">
    <property type="entry name" value="NLE"/>
</dbReference>
<feature type="repeat" description="WD" evidence="7">
    <location>
        <begin position="379"/>
        <end position="421"/>
    </location>
</feature>
<dbReference type="PANTHER" id="PTHR19855:SF11">
    <property type="entry name" value="RIBOSOME BIOGENESIS PROTEIN WDR12"/>
    <property type="match status" value="1"/>
</dbReference>
<dbReference type="GO" id="GO:0030687">
    <property type="term" value="C:preribosome, large subunit precursor"/>
    <property type="evidence" value="ECO:0007669"/>
    <property type="project" value="UniProtKB-UniRule"/>
</dbReference>
<sequence length="475" mass="49578">MTTLASTSAAPAPAAPAVRQVPIVLRTSLATLQIPQQPYLVPLSWRRTQLSTLVNRLLSPGDAASAASIPFDFIIDGELLRGSIDAWLAAHGRTEEETLDIEYVRSTLPPRFASSRECDDWLSDIDARSDGLFLTAAYDSTLRLFGATGTEPLLTQRVAAPGGLTSARFIGSDAEQQVLATGMDGTIHLLSLSSTSAGPEQMYSATHVASGAAHGGSVRAPLCSLSVRGSQALAAGWDGCVSLWLPTSLAARSDADESRSKKKRRAERGVAAPEGARLEPLATLWHAPPNAGVPSANARVGGVVWGAEGKAYSAGWNGSVREWDVDSQSASSSKTSDKVLLCLDHMAGSAPVLLTGHVDRSIGIWDMRLNAAAITLPLASAHSAPVSAVRAHPSSAHLFASASHDGSVKLWDARSPKAALFALSRPPAASGEAAGKGAEKEKVLALDWTSDGQAIASGGEDKRLTLHRGEGIGRE</sequence>
<dbReference type="STRING" id="58919.A0A316Z0F4"/>
<accession>A0A316Z0F4</accession>
<proteinExistence type="inferred from homology"/>
<evidence type="ECO:0000313" key="11">
    <source>
        <dbReference type="Proteomes" id="UP000245946"/>
    </source>
</evidence>
<dbReference type="InterPro" id="IPR036322">
    <property type="entry name" value="WD40_repeat_dom_sf"/>
</dbReference>
<dbReference type="Pfam" id="PF00400">
    <property type="entry name" value="WD40"/>
    <property type="match status" value="2"/>
</dbReference>
<comment type="subunit">
    <text evidence="6">Component of the NOP7 complex, composed of ERB1, NOP7 and YTM1. Within the NOP7 complex ERB1 appears to interact directly with NOP7 and YTM1. The NOP7 complex also associates with the 66S pre-ribosome.</text>
</comment>
<comment type="similarity">
    <text evidence="6">Belongs to the WD repeat WDR12/YTM1 family.</text>
</comment>
<comment type="function">
    <text evidence="6">Component of the NOP7 complex, which is required for maturation of the 25S and 5.8S ribosomal RNAs and formation of the 60S ribosome.</text>
</comment>
<dbReference type="InterPro" id="IPR028599">
    <property type="entry name" value="WDR12/Ytm1"/>
</dbReference>